<proteinExistence type="predicted"/>
<evidence type="ECO:0000256" key="1">
    <source>
        <dbReference type="SAM" id="Phobius"/>
    </source>
</evidence>
<dbReference type="EMBL" id="PJZF01000002">
    <property type="protein sequence ID" value="PLR41206.1"/>
    <property type="molecule type" value="Genomic_DNA"/>
</dbReference>
<dbReference type="AlphaFoldDB" id="A0A2N5EFC7"/>
<dbReference type="RefSeq" id="WP_101814985.1">
    <property type="nucleotide sequence ID" value="NZ_PJZF01000002.1"/>
</dbReference>
<feature type="transmembrane region" description="Helical" evidence="1">
    <location>
        <begin position="134"/>
        <end position="157"/>
    </location>
</feature>
<dbReference type="InterPro" id="IPR026267">
    <property type="entry name" value="YgjV"/>
</dbReference>
<dbReference type="OrthoDB" id="7858522at2"/>
<comment type="caution">
    <text evidence="2">The sequence shown here is derived from an EMBL/GenBank/DDBJ whole genome shotgun (WGS) entry which is preliminary data.</text>
</comment>
<dbReference type="Pfam" id="PF10688">
    <property type="entry name" value="Imp-YgjV"/>
    <property type="match status" value="1"/>
</dbReference>
<dbReference type="Proteomes" id="UP000234240">
    <property type="component" value="Unassembled WGS sequence"/>
</dbReference>
<protein>
    <recommendedName>
        <fullName evidence="4">YgjV family protein</fullName>
    </recommendedName>
</protein>
<evidence type="ECO:0000313" key="3">
    <source>
        <dbReference type="Proteomes" id="UP000234240"/>
    </source>
</evidence>
<keyword evidence="3" id="KW-1185">Reference proteome</keyword>
<evidence type="ECO:0008006" key="4">
    <source>
        <dbReference type="Google" id="ProtNLM"/>
    </source>
</evidence>
<dbReference type="InterPro" id="IPR019629">
    <property type="entry name" value="Uncharacterised_HI1736/YgjV"/>
</dbReference>
<dbReference type="PIRSF" id="PIRSF011443">
    <property type="entry name" value="YgjV"/>
    <property type="match status" value="1"/>
</dbReference>
<keyword evidence="1" id="KW-0472">Membrane</keyword>
<feature type="transmembrane region" description="Helical" evidence="1">
    <location>
        <begin position="6"/>
        <end position="24"/>
    </location>
</feature>
<gene>
    <name evidence="2" type="ORF">CYR55_04705</name>
</gene>
<evidence type="ECO:0000313" key="2">
    <source>
        <dbReference type="EMBL" id="PLR41206.1"/>
    </source>
</evidence>
<keyword evidence="1" id="KW-1133">Transmembrane helix</keyword>
<organism evidence="2 3">
    <name type="scientific">Chimaeribacter californicus</name>
    <dbReference type="NCBI Taxonomy" id="2060067"/>
    <lineage>
        <taxon>Bacteria</taxon>
        <taxon>Pseudomonadati</taxon>
        <taxon>Pseudomonadota</taxon>
        <taxon>Gammaproteobacteria</taxon>
        <taxon>Enterobacterales</taxon>
        <taxon>Yersiniaceae</taxon>
        <taxon>Chimaeribacter</taxon>
    </lineage>
</organism>
<name>A0A2N5EFC7_9GAMM</name>
<accession>A0A2N5EFC7</accession>
<sequence>MTLYGFAQGMGVLAFLVGITMFFNRNDRRFKQQLATYSAIIGTHYFLMGGHSGAISAWLSAIRTLAALRTRSLWVMWLFIALTLGLGLANAHHLMEVLPICGTAVSTWALFRTSGLTTRCVMWCSTCCWVAHNIWLGSIGGSLIEGSFLLMNGLNIIRFYRLQRRGIDPFRVEKALKQEEEGGTLPSGKAG</sequence>
<feature type="transmembrane region" description="Helical" evidence="1">
    <location>
        <begin position="72"/>
        <end position="90"/>
    </location>
</feature>
<feature type="transmembrane region" description="Helical" evidence="1">
    <location>
        <begin position="45"/>
        <end position="66"/>
    </location>
</feature>
<reference evidence="2 3" key="1">
    <citation type="submission" date="2017-12" db="EMBL/GenBank/DDBJ databases">
        <title>Characterization of six clinical isolates of Enterochimera gen. nov., a novel genus of the Yersiniaciae family and the three species Enterochimera arupensis sp. nov., Enterochimera coloradensis sp. nov, and Enterochimera californica sp. nov.</title>
        <authorList>
            <person name="Rossi A."/>
            <person name="Fisher M."/>
        </authorList>
    </citation>
    <scope>NUCLEOTIDE SEQUENCE [LARGE SCALE GENOMIC DNA]</scope>
    <source>
        <strain evidence="3">2015-Iso6</strain>
    </source>
</reference>
<keyword evidence="1" id="KW-0812">Transmembrane</keyword>